<proteinExistence type="predicted"/>
<dbReference type="SUPFAM" id="SSF51182">
    <property type="entry name" value="RmlC-like cupins"/>
    <property type="match status" value="1"/>
</dbReference>
<evidence type="ECO:0000313" key="2">
    <source>
        <dbReference type="Proteomes" id="UP000094892"/>
    </source>
</evidence>
<gene>
    <name evidence="1" type="ORF">LPJSA22_00513</name>
</gene>
<dbReference type="InterPro" id="IPR014710">
    <property type="entry name" value="RmlC-like_jellyroll"/>
</dbReference>
<dbReference type="PANTHER" id="PTHR37694">
    <property type="entry name" value="SLR8022 PROTEIN"/>
    <property type="match status" value="1"/>
</dbReference>
<accession>A0A0G9F6K1</accession>
<protein>
    <submittedName>
        <fullName evidence="1">Uncharacterized protein</fullName>
    </submittedName>
</protein>
<dbReference type="AlphaFoldDB" id="A0A0G9F6K1"/>
<reference evidence="1 2" key="1">
    <citation type="submission" date="2016-08" db="EMBL/GenBank/DDBJ databases">
        <title>Genome sequencing of Lactobacillus plantarum JSA22, isolated from fermented soybean paste.</title>
        <authorList>
            <person name="Choi H.S."/>
        </authorList>
    </citation>
    <scope>NUCLEOTIDE SEQUENCE [LARGE SCALE GENOMIC DNA]</scope>
    <source>
        <strain evidence="1 2">JSA22</strain>
    </source>
</reference>
<name>A0A0G9F6K1_LACPN</name>
<sequence length="111" mass="12100">MSLINKIDHAKVLNLTEQIPLDDDQVNSRTLVQRDDLSMTLFSVATDQEIGGHSAQGDAMVNILSGEAEITIEGTIYHLTAGQSIVIPKDARHALYAVQGFQMLLVVVKPD</sequence>
<dbReference type="PATRIC" id="fig|1590.150.peg.134"/>
<dbReference type="InterPro" id="IPR013096">
    <property type="entry name" value="Cupin_2"/>
</dbReference>
<dbReference type="GeneID" id="89668208"/>
<dbReference type="PANTHER" id="PTHR37694:SF1">
    <property type="entry name" value="SLR8022 PROTEIN"/>
    <property type="match status" value="1"/>
</dbReference>
<evidence type="ECO:0000313" key="1">
    <source>
        <dbReference type="EMBL" id="ODO60571.1"/>
    </source>
</evidence>
<dbReference type="Pfam" id="PF07883">
    <property type="entry name" value="Cupin_2"/>
    <property type="match status" value="1"/>
</dbReference>
<dbReference type="InterPro" id="IPR011051">
    <property type="entry name" value="RmlC_Cupin_sf"/>
</dbReference>
<comment type="caution">
    <text evidence="1">The sequence shown here is derived from an EMBL/GenBank/DDBJ whole genome shotgun (WGS) entry which is preliminary data.</text>
</comment>
<dbReference type="CDD" id="cd02230">
    <property type="entry name" value="cupin_HP0902-like"/>
    <property type="match status" value="1"/>
</dbReference>
<dbReference type="EMBL" id="MCOL01000001">
    <property type="protein sequence ID" value="ODO60571.1"/>
    <property type="molecule type" value="Genomic_DNA"/>
</dbReference>
<organism evidence="1 2">
    <name type="scientific">Lactiplantibacillus plantarum</name>
    <name type="common">Lactobacillus plantarum</name>
    <dbReference type="NCBI Taxonomy" id="1590"/>
    <lineage>
        <taxon>Bacteria</taxon>
        <taxon>Bacillati</taxon>
        <taxon>Bacillota</taxon>
        <taxon>Bacilli</taxon>
        <taxon>Lactobacillales</taxon>
        <taxon>Lactobacillaceae</taxon>
        <taxon>Lactiplantibacillus</taxon>
    </lineage>
</organism>
<dbReference type="Gene3D" id="2.60.120.10">
    <property type="entry name" value="Jelly Rolls"/>
    <property type="match status" value="1"/>
</dbReference>
<dbReference type="Proteomes" id="UP000094892">
    <property type="component" value="Unassembled WGS sequence"/>
</dbReference>
<dbReference type="RefSeq" id="WP_003640891.1">
    <property type="nucleotide sequence ID" value="NZ_AP018405.1"/>
</dbReference>